<dbReference type="GO" id="GO:0003676">
    <property type="term" value="F:nucleic acid binding"/>
    <property type="evidence" value="ECO:0007669"/>
    <property type="project" value="InterPro"/>
</dbReference>
<evidence type="ECO:0000313" key="3">
    <source>
        <dbReference type="EMBL" id="GBN51508.1"/>
    </source>
</evidence>
<dbReference type="PROSITE" id="PS50994">
    <property type="entry name" value="INTEGRASE"/>
    <property type="match status" value="1"/>
</dbReference>
<sequence length="324" mass="36105">MNRDCALWCRNCIQCQKSKVARHTKSAVGHFPLPSARFSHMHIDVVGPLSPVRRMTYLLTCVDRFTRWPEAFPIPDQSADTIARTFLLGGISGFGVPEKVTSDRGTNFQSNFFSSLSKFLGVEQTRTTAYHPESNGAVERFHRHLKSALMAHLPENWLDSLPLVLLDIRSSFKPDLATSSAELVYGTTLKLLGEFFSNTPVTTSTSSFLQMLRRMSVHLDQFPPSIIVQVQFSFGKGSKTPVKITSEGQCETMLATLGINVPLKKKAGVGIRVKPTSIARRSIRVTRGTKRVARSRPSNGSQVPKRKKNLSENVRLNQPIAEKH</sequence>
<organism evidence="3 4">
    <name type="scientific">Araneus ventricosus</name>
    <name type="common">Orbweaver spider</name>
    <name type="synonym">Epeira ventricosa</name>
    <dbReference type="NCBI Taxonomy" id="182803"/>
    <lineage>
        <taxon>Eukaryota</taxon>
        <taxon>Metazoa</taxon>
        <taxon>Ecdysozoa</taxon>
        <taxon>Arthropoda</taxon>
        <taxon>Chelicerata</taxon>
        <taxon>Arachnida</taxon>
        <taxon>Araneae</taxon>
        <taxon>Araneomorphae</taxon>
        <taxon>Entelegynae</taxon>
        <taxon>Araneoidea</taxon>
        <taxon>Araneidae</taxon>
        <taxon>Araneus</taxon>
    </lineage>
</organism>
<dbReference type="PANTHER" id="PTHR38681">
    <property type="entry name" value="RETROVIRUS-RELATED POL POLYPROTEIN FROM TRANSPOSON 412-LIKE PROTEIN-RELATED"/>
    <property type="match status" value="1"/>
</dbReference>
<dbReference type="InterPro" id="IPR036397">
    <property type="entry name" value="RNaseH_sf"/>
</dbReference>
<dbReference type="Proteomes" id="UP000499080">
    <property type="component" value="Unassembled WGS sequence"/>
</dbReference>
<feature type="region of interest" description="Disordered" evidence="1">
    <location>
        <begin position="286"/>
        <end position="324"/>
    </location>
</feature>
<evidence type="ECO:0000259" key="2">
    <source>
        <dbReference type="PROSITE" id="PS50994"/>
    </source>
</evidence>
<dbReference type="SUPFAM" id="SSF53098">
    <property type="entry name" value="Ribonuclease H-like"/>
    <property type="match status" value="1"/>
</dbReference>
<name>A0A4Y2PHP1_ARAVE</name>
<protein>
    <submittedName>
        <fullName evidence="3">Gag-Pol polyprotein</fullName>
    </submittedName>
</protein>
<accession>A0A4Y2PHP1</accession>
<feature type="domain" description="Integrase catalytic" evidence="2">
    <location>
        <begin position="28"/>
        <end position="208"/>
    </location>
</feature>
<proteinExistence type="predicted"/>
<evidence type="ECO:0000256" key="1">
    <source>
        <dbReference type="SAM" id="MobiDB-lite"/>
    </source>
</evidence>
<dbReference type="GO" id="GO:0015074">
    <property type="term" value="P:DNA integration"/>
    <property type="evidence" value="ECO:0007669"/>
    <property type="project" value="InterPro"/>
</dbReference>
<dbReference type="EMBL" id="BGPR01011465">
    <property type="protein sequence ID" value="GBN51508.1"/>
    <property type="molecule type" value="Genomic_DNA"/>
</dbReference>
<dbReference type="Gene3D" id="3.30.420.10">
    <property type="entry name" value="Ribonuclease H-like superfamily/Ribonuclease H"/>
    <property type="match status" value="1"/>
</dbReference>
<dbReference type="InterPro" id="IPR012337">
    <property type="entry name" value="RNaseH-like_sf"/>
</dbReference>
<dbReference type="FunFam" id="3.30.420.10:FF:000032">
    <property type="entry name" value="Retrovirus-related Pol polyprotein from transposon 297-like Protein"/>
    <property type="match status" value="1"/>
</dbReference>
<dbReference type="PANTHER" id="PTHR38681:SF1">
    <property type="entry name" value="RETROVIRUS-RELATED POL POLYPROTEIN FROM TRANSPOSON 412-LIKE PROTEIN"/>
    <property type="match status" value="1"/>
</dbReference>
<gene>
    <name evidence="3" type="primary">gag-pol_32</name>
    <name evidence="3" type="ORF">AVEN_246688_1</name>
</gene>
<evidence type="ECO:0000313" key="4">
    <source>
        <dbReference type="Proteomes" id="UP000499080"/>
    </source>
</evidence>
<reference evidence="3 4" key="1">
    <citation type="journal article" date="2019" name="Sci. Rep.">
        <title>Orb-weaving spider Araneus ventricosus genome elucidates the spidroin gene catalogue.</title>
        <authorList>
            <person name="Kono N."/>
            <person name="Nakamura H."/>
            <person name="Ohtoshi R."/>
            <person name="Moran D.A.P."/>
            <person name="Shinohara A."/>
            <person name="Yoshida Y."/>
            <person name="Fujiwara M."/>
            <person name="Mori M."/>
            <person name="Tomita M."/>
            <person name="Arakawa K."/>
        </authorList>
    </citation>
    <scope>NUCLEOTIDE SEQUENCE [LARGE SCALE GENOMIC DNA]</scope>
</reference>
<dbReference type="OrthoDB" id="6429193at2759"/>
<keyword evidence="4" id="KW-1185">Reference proteome</keyword>
<comment type="caution">
    <text evidence="3">The sequence shown here is derived from an EMBL/GenBank/DDBJ whole genome shotgun (WGS) entry which is preliminary data.</text>
</comment>
<dbReference type="Pfam" id="PF00665">
    <property type="entry name" value="rve"/>
    <property type="match status" value="1"/>
</dbReference>
<dbReference type="AlphaFoldDB" id="A0A4Y2PHP1"/>
<dbReference type="InterPro" id="IPR001584">
    <property type="entry name" value="Integrase_cat-core"/>
</dbReference>